<reference evidence="2 3" key="1">
    <citation type="journal article" date="2020" name="ISME J.">
        <title>Uncovering the hidden diversity of litter-decomposition mechanisms in mushroom-forming fungi.</title>
        <authorList>
            <person name="Floudas D."/>
            <person name="Bentzer J."/>
            <person name="Ahren D."/>
            <person name="Johansson T."/>
            <person name="Persson P."/>
            <person name="Tunlid A."/>
        </authorList>
    </citation>
    <scope>NUCLEOTIDE SEQUENCE [LARGE SCALE GENOMIC DNA]</scope>
    <source>
        <strain evidence="2 3">CBS 175.51</strain>
    </source>
</reference>
<evidence type="ECO:0000256" key="1">
    <source>
        <dbReference type="SAM" id="MobiDB-lite"/>
    </source>
</evidence>
<name>A0A8H5B9F7_9AGAR</name>
<dbReference type="EMBL" id="JAACJK010000180">
    <property type="protein sequence ID" value="KAF5318308.1"/>
    <property type="molecule type" value="Genomic_DNA"/>
</dbReference>
<dbReference type="Proteomes" id="UP000541558">
    <property type="component" value="Unassembled WGS sequence"/>
</dbReference>
<comment type="caution">
    <text evidence="2">The sequence shown here is derived from an EMBL/GenBank/DDBJ whole genome shotgun (WGS) entry which is preliminary data.</text>
</comment>
<evidence type="ECO:0000313" key="3">
    <source>
        <dbReference type="Proteomes" id="UP000541558"/>
    </source>
</evidence>
<feature type="region of interest" description="Disordered" evidence="1">
    <location>
        <begin position="208"/>
        <end position="243"/>
    </location>
</feature>
<protein>
    <submittedName>
        <fullName evidence="2">Uncharacterized protein</fullName>
    </submittedName>
</protein>
<feature type="compositionally biased region" description="Acidic residues" evidence="1">
    <location>
        <begin position="305"/>
        <end position="331"/>
    </location>
</feature>
<accession>A0A8H5B9F7</accession>
<keyword evidence="3" id="KW-1185">Reference proteome</keyword>
<feature type="compositionally biased region" description="Acidic residues" evidence="1">
    <location>
        <begin position="231"/>
        <end position="240"/>
    </location>
</feature>
<dbReference type="OrthoDB" id="3088994at2759"/>
<feature type="region of interest" description="Disordered" evidence="1">
    <location>
        <begin position="304"/>
        <end position="334"/>
    </location>
</feature>
<sequence>MSEPSSAQSYSEEGNIVPRLASVAVLVQRGLLIALSLVCVAVEMGLFPLDVCPGHILAADASSSSLNQSYGDTSYDDAVGDEVSGKSDDENDVDHRRVKRQRLSTGDASDPADWDVFSLEDFLDIYHQFPPYYVLWPRRASDGDDSEDELDALDQSPKYILTSNVKWSAGAGYASDTESDSDSDEEVEVGLVDYTLRTPVNWAALEEGSEGEYDQLLDEGDDKESAASLAETEDNEDDTEAASKPTGIAALYAVLRDLPLNSLGTSQLIDEDEDDDTEKAREPIAALYAVLRELPLTRFGTTQLVDEDEEEESAAYLAEPEDNEDDTEDASEPTGVAALYALRELPLNRWDTTF</sequence>
<evidence type="ECO:0000313" key="2">
    <source>
        <dbReference type="EMBL" id="KAF5318308.1"/>
    </source>
</evidence>
<dbReference type="AlphaFoldDB" id="A0A8H5B9F7"/>
<gene>
    <name evidence="2" type="ORF">D9611_014354</name>
</gene>
<feature type="region of interest" description="Disordered" evidence="1">
    <location>
        <begin position="69"/>
        <end position="109"/>
    </location>
</feature>
<feature type="compositionally biased region" description="Acidic residues" evidence="1">
    <location>
        <begin position="208"/>
        <end position="222"/>
    </location>
</feature>
<organism evidence="2 3">
    <name type="scientific">Ephemerocybe angulata</name>
    <dbReference type="NCBI Taxonomy" id="980116"/>
    <lineage>
        <taxon>Eukaryota</taxon>
        <taxon>Fungi</taxon>
        <taxon>Dikarya</taxon>
        <taxon>Basidiomycota</taxon>
        <taxon>Agaricomycotina</taxon>
        <taxon>Agaricomycetes</taxon>
        <taxon>Agaricomycetidae</taxon>
        <taxon>Agaricales</taxon>
        <taxon>Agaricineae</taxon>
        <taxon>Psathyrellaceae</taxon>
        <taxon>Ephemerocybe</taxon>
    </lineage>
</organism>
<proteinExistence type="predicted"/>